<dbReference type="PANTHER" id="PTHR44019">
    <property type="entry name" value="WD REPEAT-CONTAINING PROTEIN 55"/>
    <property type="match status" value="1"/>
</dbReference>
<keyword evidence="1 3" id="KW-0853">WD repeat</keyword>
<name>A0A1B0FK72_GLOMM</name>
<evidence type="ECO:0000256" key="2">
    <source>
        <dbReference type="ARBA" id="ARBA00022737"/>
    </source>
</evidence>
<feature type="repeat" description="WD" evidence="3">
    <location>
        <begin position="36"/>
        <end position="68"/>
    </location>
</feature>
<evidence type="ECO:0000256" key="1">
    <source>
        <dbReference type="ARBA" id="ARBA00022574"/>
    </source>
</evidence>
<evidence type="ECO:0000313" key="5">
    <source>
        <dbReference type="Proteomes" id="UP000092444"/>
    </source>
</evidence>
<dbReference type="InterPro" id="IPR001680">
    <property type="entry name" value="WD40_rpt"/>
</dbReference>
<dbReference type="STRING" id="37546.A0A1B0FK72"/>
<dbReference type="InterPro" id="IPR050505">
    <property type="entry name" value="WDR55/POC1"/>
</dbReference>
<dbReference type="Proteomes" id="UP000092444">
    <property type="component" value="Unassembled WGS sequence"/>
</dbReference>
<dbReference type="PROSITE" id="PS50082">
    <property type="entry name" value="WD_REPEATS_2"/>
    <property type="match status" value="1"/>
</dbReference>
<keyword evidence="2" id="KW-0677">Repeat</keyword>
<dbReference type="Pfam" id="PF00400">
    <property type="entry name" value="WD40"/>
    <property type="match status" value="2"/>
</dbReference>
<dbReference type="InterPro" id="IPR036322">
    <property type="entry name" value="WD40_repeat_dom_sf"/>
</dbReference>
<dbReference type="PhylomeDB" id="A0A1B0FK72"/>
<dbReference type="EnsemblMetazoa" id="GMOY004266-RA">
    <property type="protein sequence ID" value="GMOY004266-PA"/>
    <property type="gene ID" value="GMOY004266"/>
</dbReference>
<evidence type="ECO:0000256" key="3">
    <source>
        <dbReference type="PROSITE-ProRule" id="PRU00221"/>
    </source>
</evidence>
<dbReference type="SMART" id="SM00320">
    <property type="entry name" value="WD40"/>
    <property type="match status" value="3"/>
</dbReference>
<accession>A0A1B0FK72</accession>
<dbReference type="Gene3D" id="2.130.10.10">
    <property type="entry name" value="YVTN repeat-like/Quinoprotein amine dehydrogenase"/>
    <property type="match status" value="2"/>
</dbReference>
<reference evidence="4" key="1">
    <citation type="submission" date="2020-05" db="UniProtKB">
        <authorList>
            <consortium name="EnsemblMetazoa"/>
        </authorList>
    </citation>
    <scope>IDENTIFICATION</scope>
    <source>
        <strain evidence="4">Yale</strain>
    </source>
</reference>
<keyword evidence="5" id="KW-1185">Reference proteome</keyword>
<dbReference type="PROSITE" id="PS50294">
    <property type="entry name" value="WD_REPEATS_REGION"/>
    <property type="match status" value="1"/>
</dbReference>
<organism evidence="4 5">
    <name type="scientific">Glossina morsitans morsitans</name>
    <name type="common">Savannah tsetse fly</name>
    <dbReference type="NCBI Taxonomy" id="37546"/>
    <lineage>
        <taxon>Eukaryota</taxon>
        <taxon>Metazoa</taxon>
        <taxon>Ecdysozoa</taxon>
        <taxon>Arthropoda</taxon>
        <taxon>Hexapoda</taxon>
        <taxon>Insecta</taxon>
        <taxon>Pterygota</taxon>
        <taxon>Neoptera</taxon>
        <taxon>Endopterygota</taxon>
        <taxon>Diptera</taxon>
        <taxon>Brachycera</taxon>
        <taxon>Muscomorpha</taxon>
        <taxon>Hippoboscoidea</taxon>
        <taxon>Glossinidae</taxon>
        <taxon>Glossina</taxon>
    </lineage>
</organism>
<dbReference type="PANTHER" id="PTHR44019:SF8">
    <property type="entry name" value="POC1 CENTRIOLAR PROTEIN HOMOLOG"/>
    <property type="match status" value="1"/>
</dbReference>
<dbReference type="EMBL" id="CCAG010003439">
    <property type="status" value="NOT_ANNOTATED_CDS"/>
    <property type="molecule type" value="Genomic_DNA"/>
</dbReference>
<sequence>MNSERNVDPYVEGYFVGHTKPTPNSNLKSPIRCLRFSEHAKRVNGISWSPKSNFMASCSQDGFVNIWEPKTHCICQEFLFHDKPLRSVDFHPTGPSMLVAASDDKSCLTEEKGLGRQLAWHPNGNIVAVALSCCRVKVFDLVVRSGTRSALSTANFMLTGNEDETVKILDLLKDRVMYDGVTAVALNYNDSRFASAEAN</sequence>
<proteinExistence type="predicted"/>
<evidence type="ECO:0000313" key="4">
    <source>
        <dbReference type="EnsemblMetazoa" id="GMOY004266-PA"/>
    </source>
</evidence>
<dbReference type="AlphaFoldDB" id="A0A1B0FK72"/>
<dbReference type="InterPro" id="IPR015943">
    <property type="entry name" value="WD40/YVTN_repeat-like_dom_sf"/>
</dbReference>
<protein>
    <submittedName>
        <fullName evidence="4">WD repeat-containing protein 55 homolog</fullName>
    </submittedName>
</protein>
<dbReference type="SUPFAM" id="SSF50978">
    <property type="entry name" value="WD40 repeat-like"/>
    <property type="match status" value="1"/>
</dbReference>